<organism evidence="11 12">
    <name type="scientific">Vitis vinifera</name>
    <name type="common">Grape</name>
    <dbReference type="NCBI Taxonomy" id="29760"/>
    <lineage>
        <taxon>Eukaryota</taxon>
        <taxon>Viridiplantae</taxon>
        <taxon>Streptophyta</taxon>
        <taxon>Embryophyta</taxon>
        <taxon>Tracheophyta</taxon>
        <taxon>Spermatophyta</taxon>
        <taxon>Magnoliopsida</taxon>
        <taxon>eudicotyledons</taxon>
        <taxon>Gunneridae</taxon>
        <taxon>Pentapetalae</taxon>
        <taxon>rosids</taxon>
        <taxon>Vitales</taxon>
        <taxon>Vitaceae</taxon>
        <taxon>Viteae</taxon>
        <taxon>Vitis</taxon>
    </lineage>
</organism>
<dbReference type="PROSITE" id="PS50171">
    <property type="entry name" value="ZF_MATRIN"/>
    <property type="match status" value="1"/>
</dbReference>
<evidence type="ECO:0000256" key="8">
    <source>
        <dbReference type="HAMAP-Rule" id="MF_03153"/>
    </source>
</evidence>
<keyword evidence="7 8" id="KW-0687">Ribonucleoprotein</keyword>
<dbReference type="HAMAP" id="MF_03153">
    <property type="entry name" value="U1_C"/>
    <property type="match status" value="1"/>
</dbReference>
<comment type="subcellular location">
    <subcellularLocation>
        <location evidence="1 8">Nucleus</location>
    </subcellularLocation>
</comment>
<evidence type="ECO:0000256" key="1">
    <source>
        <dbReference type="ARBA" id="ARBA00004123"/>
    </source>
</evidence>
<comment type="similarity">
    <text evidence="8">Belongs to the U1 small nuclear ribonucleoprotein C family.</text>
</comment>
<evidence type="ECO:0000256" key="7">
    <source>
        <dbReference type="ARBA" id="ARBA00023274"/>
    </source>
</evidence>
<dbReference type="EMBL" id="CP126654">
    <property type="protein sequence ID" value="WJZ90252.1"/>
    <property type="molecule type" value="Genomic_DNA"/>
</dbReference>
<comment type="function">
    <text evidence="8">Component of the spliceosomal U1 snRNP, which is essential for recognition of the pre-mRNA 5' splice-site and the subsequent assembly of the spliceosome. U1-C is directly involved in initial 5' splice-site recognition for both constitutive and regulated alternative splicing. The interaction with the 5' splice-site seems to precede base-pairing between the pre-mRNA and the U1 snRNA. Stimulates commitment or early (E) complex formation by stabilizing the base pairing of the 5' end of the U1 snRNA and the 5' splice-site region.</text>
</comment>
<dbReference type="Pfam" id="PF06220">
    <property type="entry name" value="zf-U1"/>
    <property type="match status" value="1"/>
</dbReference>
<dbReference type="InterPro" id="IPR036236">
    <property type="entry name" value="Znf_C2H2_sf"/>
</dbReference>
<keyword evidence="2 8" id="KW-0479">Metal-binding</keyword>
<reference evidence="11 12" key="1">
    <citation type="journal article" date="2023" name="Hortic Res">
        <title>The complete reference genome for grapevine (Vitis vinifera L.) genetics and breeding.</title>
        <authorList>
            <person name="Shi X."/>
            <person name="Cao S."/>
            <person name="Wang X."/>
            <person name="Huang S."/>
            <person name="Wang Y."/>
            <person name="Liu Z."/>
            <person name="Liu W."/>
            <person name="Leng X."/>
            <person name="Peng Y."/>
            <person name="Wang N."/>
            <person name="Wang Y."/>
            <person name="Ma Z."/>
            <person name="Xu X."/>
            <person name="Zhang F."/>
            <person name="Xue H."/>
            <person name="Zhong H."/>
            <person name="Wang Y."/>
            <person name="Zhang K."/>
            <person name="Velt A."/>
            <person name="Avia K."/>
            <person name="Holtgrawe D."/>
            <person name="Grimplet J."/>
            <person name="Matus J.T."/>
            <person name="Ware D."/>
            <person name="Wu X."/>
            <person name="Wang H."/>
            <person name="Liu C."/>
            <person name="Fang Y."/>
            <person name="Rustenholz C."/>
            <person name="Cheng Z."/>
            <person name="Xiao H."/>
            <person name="Zhou Y."/>
        </authorList>
    </citation>
    <scope>NUCLEOTIDE SEQUENCE [LARGE SCALE GENOMIC DNA]</scope>
    <source>
        <strain evidence="12">cv. Pinot noir / PN40024</strain>
        <tissue evidence="11">Leaf</tissue>
    </source>
</reference>
<proteinExistence type="inferred from homology"/>
<evidence type="ECO:0000256" key="3">
    <source>
        <dbReference type="ARBA" id="ARBA00022771"/>
    </source>
</evidence>
<keyword evidence="6 8" id="KW-0539">Nucleus</keyword>
<evidence type="ECO:0000256" key="2">
    <source>
        <dbReference type="ARBA" id="ARBA00022723"/>
    </source>
</evidence>
<evidence type="ECO:0000256" key="5">
    <source>
        <dbReference type="ARBA" id="ARBA00022884"/>
    </source>
</evidence>
<keyword evidence="4 8" id="KW-0862">Zinc</keyword>
<keyword evidence="3 8" id="KW-0863">Zinc-finger</keyword>
<dbReference type="InterPro" id="IPR000690">
    <property type="entry name" value="Matrin/U1-C_Znf_C2H2"/>
</dbReference>
<dbReference type="Proteomes" id="UP001227230">
    <property type="component" value="Chromosome 7"/>
</dbReference>
<protein>
    <recommendedName>
        <fullName evidence="8">U1 small nuclear ribonucleoprotein C</fullName>
        <shortName evidence="8">U1 snRNP C</shortName>
        <shortName evidence="8">U1-C</shortName>
        <shortName evidence="8">U1C</shortName>
    </recommendedName>
</protein>
<accession>A0ABY9C4R8</accession>
<dbReference type="PIRSF" id="PIRSF037969">
    <property type="entry name" value="U1_snRNP-C"/>
    <property type="match status" value="1"/>
</dbReference>
<dbReference type="SUPFAM" id="SSF57667">
    <property type="entry name" value="beta-beta-alpha zinc fingers"/>
    <property type="match status" value="1"/>
</dbReference>
<dbReference type="SMART" id="SM00451">
    <property type="entry name" value="ZnF_U1"/>
    <property type="match status" value="1"/>
</dbReference>
<name>A0ABY9C4R8_VITVI</name>
<keyword evidence="12" id="KW-1185">Reference proteome</keyword>
<feature type="domain" description="Matrin-type" evidence="10">
    <location>
        <begin position="4"/>
        <end position="36"/>
    </location>
</feature>
<keyword evidence="5 8" id="KW-0694">RNA-binding</keyword>
<evidence type="ECO:0000256" key="9">
    <source>
        <dbReference type="SAM" id="MobiDB-lite"/>
    </source>
</evidence>
<dbReference type="Gene3D" id="3.30.160.60">
    <property type="entry name" value="Classic Zinc Finger"/>
    <property type="match status" value="1"/>
</dbReference>
<feature type="compositionally biased region" description="Low complexity" evidence="9">
    <location>
        <begin position="167"/>
        <end position="180"/>
    </location>
</feature>
<evidence type="ECO:0000313" key="11">
    <source>
        <dbReference type="EMBL" id="WJZ90252.1"/>
    </source>
</evidence>
<dbReference type="InterPro" id="IPR013085">
    <property type="entry name" value="U1-CZ_Znf_C2H2"/>
</dbReference>
<dbReference type="InterPro" id="IPR003604">
    <property type="entry name" value="Matrin/U1-like-C_Znf_C2H2"/>
</dbReference>
<evidence type="ECO:0000313" key="12">
    <source>
        <dbReference type="Proteomes" id="UP001227230"/>
    </source>
</evidence>
<evidence type="ECO:0000256" key="4">
    <source>
        <dbReference type="ARBA" id="ARBA00022833"/>
    </source>
</evidence>
<gene>
    <name evidence="11" type="ORF">VitviT2T_009411</name>
</gene>
<evidence type="ECO:0000256" key="6">
    <source>
        <dbReference type="ARBA" id="ARBA00023242"/>
    </source>
</evidence>
<feature type="region of interest" description="Disordered" evidence="9">
    <location>
        <begin position="143"/>
        <end position="213"/>
    </location>
</feature>
<comment type="subunit">
    <text evidence="8">U1 snRNP is composed of the 7 core Sm proteins B/B', D1, D2, D3, E, F and G that assemble in a heptameric protein ring on the Sm site of the small nuclear RNA to form the core snRNP, and at least 3 U1 snRNP-specific proteins U1-70K, U1-A and U1-C. U1-C interacts with U1 snRNA and the 5' splice-site region of the pre-mRNA.</text>
</comment>
<dbReference type="InterPro" id="IPR017340">
    <property type="entry name" value="U1_snRNP-C"/>
</dbReference>
<evidence type="ECO:0000259" key="10">
    <source>
        <dbReference type="PROSITE" id="PS50171"/>
    </source>
</evidence>
<sequence>MPRYYCDYCDTYLTHDSPSVRKQHNAGYKHKANVRSYYQQFEEQQTQSLIDQRIKEHLGQTAAFQQVGAAYNQHLVSFPGNPPRPRLPVLPTPGMPVAGSAPLPMNSPLVPGMRPPVLPRPVPGAPGYMPAPGMPSMMAPPGAPSMPMPPLNSLPRPPTMNVPPAVPGSTSTPTSGGAPSMMTQPMYQANPAGPTSGGFDSFNINAQGPEANH</sequence>
<feature type="compositionally biased region" description="Pro residues" evidence="9">
    <location>
        <begin position="143"/>
        <end position="166"/>
    </location>
</feature>
<dbReference type="PANTHER" id="PTHR31148:SF1">
    <property type="entry name" value="U1 SMALL NUCLEAR RIBONUCLEOPROTEIN C"/>
    <property type="match status" value="1"/>
</dbReference>
<dbReference type="PANTHER" id="PTHR31148">
    <property type="entry name" value="U1 SMALL NUCLEAR RIBONUCLEOPROTEIN C"/>
    <property type="match status" value="1"/>
</dbReference>